<dbReference type="GO" id="GO:0003677">
    <property type="term" value="F:DNA binding"/>
    <property type="evidence" value="ECO:0007669"/>
    <property type="project" value="UniProtKB-KW"/>
</dbReference>
<dbReference type="SUPFAM" id="SSF75516">
    <property type="entry name" value="Pheromone-binding domain of LuxR-like quorum-sensing transcription factors"/>
    <property type="match status" value="1"/>
</dbReference>
<dbReference type="CDD" id="cd06170">
    <property type="entry name" value="LuxR_C_like"/>
    <property type="match status" value="1"/>
</dbReference>
<dbReference type="RefSeq" id="WP_119740853.1">
    <property type="nucleotide sequence ID" value="NZ_QYUN01000002.1"/>
</dbReference>
<evidence type="ECO:0000313" key="5">
    <source>
        <dbReference type="EMBL" id="RJG07417.1"/>
    </source>
</evidence>
<dbReference type="InterPro" id="IPR036388">
    <property type="entry name" value="WH-like_DNA-bd_sf"/>
</dbReference>
<gene>
    <name evidence="5" type="ORF">D3870_16690</name>
</gene>
<dbReference type="InterPro" id="IPR016032">
    <property type="entry name" value="Sig_transdc_resp-reg_C-effctor"/>
</dbReference>
<keyword evidence="1" id="KW-0805">Transcription regulation</keyword>
<evidence type="ECO:0000313" key="6">
    <source>
        <dbReference type="Proteomes" id="UP000285190"/>
    </source>
</evidence>
<dbReference type="PANTHER" id="PTHR44688">
    <property type="entry name" value="DNA-BINDING TRANSCRIPTIONAL ACTIVATOR DEVR_DOSR"/>
    <property type="match status" value="1"/>
</dbReference>
<dbReference type="PANTHER" id="PTHR44688:SF16">
    <property type="entry name" value="DNA-BINDING TRANSCRIPTIONAL ACTIVATOR DEVR_DOSR"/>
    <property type="match status" value="1"/>
</dbReference>
<evidence type="ECO:0000256" key="2">
    <source>
        <dbReference type="ARBA" id="ARBA00023125"/>
    </source>
</evidence>
<dbReference type="EMBL" id="QYUN01000002">
    <property type="protein sequence ID" value="RJG07417.1"/>
    <property type="molecule type" value="Genomic_DNA"/>
</dbReference>
<keyword evidence="6" id="KW-1185">Reference proteome</keyword>
<dbReference type="Proteomes" id="UP000285190">
    <property type="component" value="Unassembled WGS sequence"/>
</dbReference>
<keyword evidence="2" id="KW-0238">DNA-binding</keyword>
<dbReference type="Gene3D" id="3.30.450.80">
    <property type="entry name" value="Transcription factor LuxR-like, autoinducer-binding domain"/>
    <property type="match status" value="1"/>
</dbReference>
<name>A0A418X4L0_9BURK</name>
<dbReference type="SMART" id="SM00421">
    <property type="entry name" value="HTH_LUXR"/>
    <property type="match status" value="1"/>
</dbReference>
<reference evidence="5 6" key="1">
    <citation type="submission" date="2018-09" db="EMBL/GenBank/DDBJ databases">
        <authorList>
            <person name="Zhu H."/>
        </authorList>
    </citation>
    <scope>NUCLEOTIDE SEQUENCE [LARGE SCALE GENOMIC DNA]</scope>
    <source>
        <strain evidence="5 6">K2R10-39</strain>
    </source>
</reference>
<accession>A0A418X4L0</accession>
<organism evidence="5 6">
    <name type="scientific">Noviherbaspirillum cavernae</name>
    <dbReference type="NCBI Taxonomy" id="2320862"/>
    <lineage>
        <taxon>Bacteria</taxon>
        <taxon>Pseudomonadati</taxon>
        <taxon>Pseudomonadota</taxon>
        <taxon>Betaproteobacteria</taxon>
        <taxon>Burkholderiales</taxon>
        <taxon>Oxalobacteraceae</taxon>
        <taxon>Noviherbaspirillum</taxon>
    </lineage>
</organism>
<dbReference type="OrthoDB" id="9774661at2"/>
<dbReference type="SUPFAM" id="SSF46894">
    <property type="entry name" value="C-terminal effector domain of the bipartite response regulators"/>
    <property type="match status" value="1"/>
</dbReference>
<dbReference type="InterPro" id="IPR036693">
    <property type="entry name" value="TF_LuxR_autoind-bd_dom_sf"/>
</dbReference>
<dbReference type="Pfam" id="PF03472">
    <property type="entry name" value="Autoind_bind"/>
    <property type="match status" value="1"/>
</dbReference>
<dbReference type="InterPro" id="IPR005143">
    <property type="entry name" value="TF_LuxR_autoind-bd_dom"/>
</dbReference>
<evidence type="ECO:0000256" key="1">
    <source>
        <dbReference type="ARBA" id="ARBA00023015"/>
    </source>
</evidence>
<dbReference type="InterPro" id="IPR000792">
    <property type="entry name" value="Tscrpt_reg_LuxR_C"/>
</dbReference>
<dbReference type="PROSITE" id="PS50043">
    <property type="entry name" value="HTH_LUXR_2"/>
    <property type="match status" value="1"/>
</dbReference>
<dbReference type="GO" id="GO:0006355">
    <property type="term" value="P:regulation of DNA-templated transcription"/>
    <property type="evidence" value="ECO:0007669"/>
    <property type="project" value="InterPro"/>
</dbReference>
<dbReference type="Gene3D" id="1.10.10.10">
    <property type="entry name" value="Winged helix-like DNA-binding domain superfamily/Winged helix DNA-binding domain"/>
    <property type="match status" value="1"/>
</dbReference>
<dbReference type="PROSITE" id="PS00622">
    <property type="entry name" value="HTH_LUXR_1"/>
    <property type="match status" value="1"/>
</dbReference>
<dbReference type="AlphaFoldDB" id="A0A418X4L0"/>
<dbReference type="PRINTS" id="PR00038">
    <property type="entry name" value="HTHLUXR"/>
</dbReference>
<protein>
    <submittedName>
        <fullName evidence="5">LuxR family transcriptional regulator</fullName>
    </submittedName>
</protein>
<evidence type="ECO:0000256" key="3">
    <source>
        <dbReference type="ARBA" id="ARBA00023163"/>
    </source>
</evidence>
<feature type="domain" description="HTH luxR-type" evidence="4">
    <location>
        <begin position="169"/>
        <end position="234"/>
    </location>
</feature>
<evidence type="ECO:0000259" key="4">
    <source>
        <dbReference type="PROSITE" id="PS50043"/>
    </source>
</evidence>
<sequence>MEAWREDRLNDLLRIESEHELFDEIAGMASAIGFEYCAYGIQMPVPISRPSVQMFNNYSQRWRKCYSERGYLQIDPTVQHAIRSTLPVVWSNTLFEPAQEMWEEARGHGLQHGWAQASRDAGGSLGLLTLARSAEQLTAGELYQNEARMVWLAQYAHVAMARLLIPKLAPETQVMMTAREKEVLRWTAEGKTAYEISQILAVSERTINFHITNVVLKLGASNKTQAAVKAAALGMLS</sequence>
<keyword evidence="3" id="KW-0804">Transcription</keyword>
<comment type="caution">
    <text evidence="5">The sequence shown here is derived from an EMBL/GenBank/DDBJ whole genome shotgun (WGS) entry which is preliminary data.</text>
</comment>
<dbReference type="Pfam" id="PF00196">
    <property type="entry name" value="GerE"/>
    <property type="match status" value="1"/>
</dbReference>
<proteinExistence type="predicted"/>